<evidence type="ECO:0000313" key="2">
    <source>
        <dbReference type="Proteomes" id="UP001371456"/>
    </source>
</evidence>
<proteinExistence type="predicted"/>
<name>A0AAN8TVZ9_SOLBU</name>
<dbReference type="AlphaFoldDB" id="A0AAN8TVZ9"/>
<sequence length="19" mass="2144">MKEKSGEIAAESPDVRRQI</sequence>
<gene>
    <name evidence="1" type="ORF">RDI58_007167</name>
</gene>
<evidence type="ECO:0000313" key="1">
    <source>
        <dbReference type="EMBL" id="KAK6793714.1"/>
    </source>
</evidence>
<protein>
    <submittedName>
        <fullName evidence="1">Uncharacterized protein</fullName>
    </submittedName>
</protein>
<keyword evidence="2" id="KW-1185">Reference proteome</keyword>
<organism evidence="1 2">
    <name type="scientific">Solanum bulbocastanum</name>
    <name type="common">Wild potato</name>
    <dbReference type="NCBI Taxonomy" id="147425"/>
    <lineage>
        <taxon>Eukaryota</taxon>
        <taxon>Viridiplantae</taxon>
        <taxon>Streptophyta</taxon>
        <taxon>Embryophyta</taxon>
        <taxon>Tracheophyta</taxon>
        <taxon>Spermatophyta</taxon>
        <taxon>Magnoliopsida</taxon>
        <taxon>eudicotyledons</taxon>
        <taxon>Gunneridae</taxon>
        <taxon>Pentapetalae</taxon>
        <taxon>asterids</taxon>
        <taxon>lamiids</taxon>
        <taxon>Solanales</taxon>
        <taxon>Solanaceae</taxon>
        <taxon>Solanoideae</taxon>
        <taxon>Solaneae</taxon>
        <taxon>Solanum</taxon>
    </lineage>
</organism>
<reference evidence="1 2" key="1">
    <citation type="submission" date="2024-02" db="EMBL/GenBank/DDBJ databases">
        <title>de novo genome assembly of Solanum bulbocastanum strain 11H21.</title>
        <authorList>
            <person name="Hosaka A.J."/>
        </authorList>
    </citation>
    <scope>NUCLEOTIDE SEQUENCE [LARGE SCALE GENOMIC DNA]</scope>
    <source>
        <tissue evidence="1">Young leaves</tissue>
    </source>
</reference>
<accession>A0AAN8TVZ9</accession>
<comment type="caution">
    <text evidence="1">The sequence shown here is derived from an EMBL/GenBank/DDBJ whole genome shotgun (WGS) entry which is preliminary data.</text>
</comment>
<dbReference type="EMBL" id="JBANQN010000003">
    <property type="protein sequence ID" value="KAK6793714.1"/>
    <property type="molecule type" value="Genomic_DNA"/>
</dbReference>
<dbReference type="Proteomes" id="UP001371456">
    <property type="component" value="Unassembled WGS sequence"/>
</dbReference>